<dbReference type="OrthoDB" id="5947712at2759"/>
<keyword evidence="2 4" id="KW-0863">Zinc-finger</keyword>
<feature type="compositionally biased region" description="Acidic residues" evidence="6">
    <location>
        <begin position="13"/>
        <end position="26"/>
    </location>
</feature>
<keyword evidence="1 4" id="KW-0479">Metal-binding</keyword>
<dbReference type="AlphaFoldDB" id="A0A2B4T108"/>
<dbReference type="SUPFAM" id="SSF49599">
    <property type="entry name" value="TRAF domain-like"/>
    <property type="match status" value="3"/>
</dbReference>
<dbReference type="SUPFAM" id="SSF57850">
    <property type="entry name" value="RING/U-box"/>
    <property type="match status" value="1"/>
</dbReference>
<evidence type="ECO:0000256" key="4">
    <source>
        <dbReference type="PROSITE-ProRule" id="PRU00207"/>
    </source>
</evidence>
<dbReference type="GO" id="GO:0043122">
    <property type="term" value="P:regulation of canonical NF-kappaB signal transduction"/>
    <property type="evidence" value="ECO:0007669"/>
    <property type="project" value="TreeGrafter"/>
</dbReference>
<dbReference type="Pfam" id="PF00097">
    <property type="entry name" value="zf-C3HC4"/>
    <property type="match status" value="1"/>
</dbReference>
<evidence type="ECO:0000256" key="3">
    <source>
        <dbReference type="ARBA" id="ARBA00022833"/>
    </source>
</evidence>
<sequence length="394" mass="45616">MEEQLLPLGELFAADDSEPEDSEREDSETKDYEPELGGHDFEFVDKLSPGQRCSICLTAMCNPVQTVCGHRFCKSCLLGTFRQGVGKVCPQDRISIPENGGYFPDVAWERDILSLRVKCKKSARGCDWDGMLRHYEDHSKLCEYEDVFCDDCDVELQRWSLNTHRTSDCLNRIVRCENCEMEFAFRLKRSHEDECLRWPLDCPQECGVHRIPREEVESHVRDECTMTLVSCPYEGAGCNFYDKRSNLSAHIDESCEEHLSKTWSKLLRTTERVNELQQVEVHVKMDIESVKKSLKEAKGDVEQLKLSEKEREIENLKLKEDVLQLQRKLEELRYHVVSPRKDFLQFAGRGEVSHNAEEVLMRTTTSLGRNTNLEADQCSRSIKSTSMRKVSSRR</sequence>
<evidence type="ECO:0000256" key="6">
    <source>
        <dbReference type="SAM" id="MobiDB-lite"/>
    </source>
</evidence>
<feature type="compositionally biased region" description="Basic and acidic residues" evidence="6">
    <location>
        <begin position="27"/>
        <end position="37"/>
    </location>
</feature>
<dbReference type="Proteomes" id="UP000225706">
    <property type="component" value="Unassembled WGS sequence"/>
</dbReference>
<evidence type="ECO:0000313" key="10">
    <source>
        <dbReference type="Proteomes" id="UP000225706"/>
    </source>
</evidence>
<dbReference type="InterPro" id="IPR001293">
    <property type="entry name" value="Znf_TRAF"/>
</dbReference>
<dbReference type="Gene3D" id="3.30.40.10">
    <property type="entry name" value="Zinc/RING finger domain, C3HC4 (zinc finger)"/>
    <property type="match status" value="3"/>
</dbReference>
<dbReference type="InterPro" id="IPR013083">
    <property type="entry name" value="Znf_RING/FYVE/PHD"/>
</dbReference>
<keyword evidence="10" id="KW-1185">Reference proteome</keyword>
<dbReference type="STRING" id="50429.A0A2B4T108"/>
<gene>
    <name evidence="9" type="primary">traf6</name>
    <name evidence="9" type="ORF">AWC38_SpisGene580</name>
</gene>
<feature type="domain" description="RING-type" evidence="7">
    <location>
        <begin position="53"/>
        <end position="93"/>
    </location>
</feature>
<dbReference type="InterPro" id="IPR018957">
    <property type="entry name" value="Znf_C3HC4_RING-type"/>
</dbReference>
<dbReference type="PANTHER" id="PTHR10131:SF94">
    <property type="entry name" value="TNF RECEPTOR-ASSOCIATED FACTOR 4"/>
    <property type="match status" value="1"/>
</dbReference>
<dbReference type="PROSITE" id="PS00518">
    <property type="entry name" value="ZF_RING_1"/>
    <property type="match status" value="1"/>
</dbReference>
<keyword evidence="3 4" id="KW-0862">Zinc</keyword>
<name>A0A2B4T108_STYPI</name>
<organism evidence="9 10">
    <name type="scientific">Stylophora pistillata</name>
    <name type="common">Smooth cauliflower coral</name>
    <dbReference type="NCBI Taxonomy" id="50429"/>
    <lineage>
        <taxon>Eukaryota</taxon>
        <taxon>Metazoa</taxon>
        <taxon>Cnidaria</taxon>
        <taxon>Anthozoa</taxon>
        <taxon>Hexacorallia</taxon>
        <taxon>Scleractinia</taxon>
        <taxon>Astrocoeniina</taxon>
        <taxon>Pocilloporidae</taxon>
        <taxon>Stylophora</taxon>
    </lineage>
</organism>
<feature type="domain" description="TRAF-type" evidence="8">
    <location>
        <begin position="138"/>
        <end position="183"/>
    </location>
</feature>
<proteinExistence type="predicted"/>
<keyword evidence="5" id="KW-0175">Coiled coil</keyword>
<feature type="zinc finger region" description="TRAF-type" evidence="4">
    <location>
        <begin position="190"/>
        <end position="238"/>
    </location>
</feature>
<reference evidence="10" key="1">
    <citation type="journal article" date="2017" name="bioRxiv">
        <title>Comparative analysis of the genomes of Stylophora pistillata and Acropora digitifera provides evidence for extensive differences between species of corals.</title>
        <authorList>
            <person name="Voolstra C.R."/>
            <person name="Li Y."/>
            <person name="Liew Y.J."/>
            <person name="Baumgarten S."/>
            <person name="Zoccola D."/>
            <person name="Flot J.-F."/>
            <person name="Tambutte S."/>
            <person name="Allemand D."/>
            <person name="Aranda M."/>
        </authorList>
    </citation>
    <scope>NUCLEOTIDE SEQUENCE [LARGE SCALE GENOMIC DNA]</scope>
</reference>
<evidence type="ECO:0000259" key="7">
    <source>
        <dbReference type="PROSITE" id="PS50089"/>
    </source>
</evidence>
<feature type="region of interest" description="Disordered" evidence="6">
    <location>
        <begin position="1"/>
        <end position="37"/>
    </location>
</feature>
<evidence type="ECO:0000256" key="1">
    <source>
        <dbReference type="ARBA" id="ARBA00022723"/>
    </source>
</evidence>
<dbReference type="PANTHER" id="PTHR10131">
    <property type="entry name" value="TNF RECEPTOR ASSOCIATED FACTOR"/>
    <property type="match status" value="1"/>
</dbReference>
<evidence type="ECO:0000256" key="5">
    <source>
        <dbReference type="SAM" id="Coils"/>
    </source>
</evidence>
<accession>A0A2B4T108</accession>
<dbReference type="GO" id="GO:0008270">
    <property type="term" value="F:zinc ion binding"/>
    <property type="evidence" value="ECO:0007669"/>
    <property type="project" value="UniProtKB-KW"/>
</dbReference>
<feature type="zinc finger region" description="TRAF-type" evidence="4">
    <location>
        <begin position="138"/>
        <end position="183"/>
    </location>
</feature>
<comment type="caution">
    <text evidence="9">The sequence shown here is derived from an EMBL/GenBank/DDBJ whole genome shotgun (WGS) entry which is preliminary data.</text>
</comment>
<evidence type="ECO:0000256" key="2">
    <source>
        <dbReference type="ARBA" id="ARBA00022771"/>
    </source>
</evidence>
<dbReference type="SMART" id="SM00184">
    <property type="entry name" value="RING"/>
    <property type="match status" value="1"/>
</dbReference>
<dbReference type="PROSITE" id="PS50145">
    <property type="entry name" value="ZF_TRAF"/>
    <property type="match status" value="2"/>
</dbReference>
<evidence type="ECO:0000259" key="8">
    <source>
        <dbReference type="PROSITE" id="PS50145"/>
    </source>
</evidence>
<keyword evidence="9" id="KW-0675">Receptor</keyword>
<dbReference type="GO" id="GO:0005164">
    <property type="term" value="F:tumor necrosis factor receptor binding"/>
    <property type="evidence" value="ECO:0007669"/>
    <property type="project" value="TreeGrafter"/>
</dbReference>
<feature type="coiled-coil region" evidence="5">
    <location>
        <begin position="287"/>
        <end position="335"/>
    </location>
</feature>
<dbReference type="EMBL" id="LSMT01000004">
    <property type="protein sequence ID" value="PFX34468.1"/>
    <property type="molecule type" value="Genomic_DNA"/>
</dbReference>
<dbReference type="PROSITE" id="PS50089">
    <property type="entry name" value="ZF_RING_2"/>
    <property type="match status" value="1"/>
</dbReference>
<dbReference type="Pfam" id="PF02176">
    <property type="entry name" value="zf-TRAF"/>
    <property type="match status" value="1"/>
</dbReference>
<dbReference type="InterPro" id="IPR017907">
    <property type="entry name" value="Znf_RING_CS"/>
</dbReference>
<feature type="domain" description="TRAF-type" evidence="8">
    <location>
        <begin position="190"/>
        <end position="238"/>
    </location>
</feature>
<dbReference type="GO" id="GO:0031625">
    <property type="term" value="F:ubiquitin protein ligase binding"/>
    <property type="evidence" value="ECO:0007669"/>
    <property type="project" value="TreeGrafter"/>
</dbReference>
<protein>
    <submittedName>
        <fullName evidence="9">TNF receptor-associated factor 6</fullName>
    </submittedName>
</protein>
<evidence type="ECO:0000313" key="9">
    <source>
        <dbReference type="EMBL" id="PFX34468.1"/>
    </source>
</evidence>
<dbReference type="InterPro" id="IPR001841">
    <property type="entry name" value="Znf_RING"/>
</dbReference>